<evidence type="ECO:0000256" key="1">
    <source>
        <dbReference type="SAM" id="MobiDB-lite"/>
    </source>
</evidence>
<evidence type="ECO:0000313" key="3">
    <source>
        <dbReference type="Proteomes" id="UP000694523"/>
    </source>
</evidence>
<protein>
    <recommendedName>
        <fullName evidence="4">RNA-binding protein 33</fullName>
    </recommendedName>
</protein>
<proteinExistence type="predicted"/>
<feature type="compositionally biased region" description="Low complexity" evidence="1">
    <location>
        <begin position="350"/>
        <end position="361"/>
    </location>
</feature>
<feature type="compositionally biased region" description="Polar residues" evidence="1">
    <location>
        <begin position="287"/>
        <end position="297"/>
    </location>
</feature>
<feature type="compositionally biased region" description="Pro residues" evidence="1">
    <location>
        <begin position="1"/>
        <end position="12"/>
    </location>
</feature>
<sequence>MEPFRSHPPPGPQDREPLFMGEHTDPMSFPGQPMFDHHSPSSLMGSNLPSPQVPGPTHMSFGPPGPSYNQPGHGPLGLFQREPPRPSLSNQIHQPNHPRQFMGPRQPFGQPRNHFNLPVQFRMQVRTRHPHQQESMTHHAHSAHAQQHHQQQTNEPPPMMHSGQNLFHPQQAHGSPRLSTPRSQNPQLRNMANRQRMMTLTPKQVQSLPQRNSNLREVPVAPGNTNMNSAHPANAANVRPTGKATSRMGPEQNTQPMTGRGRGRGQASARGRGASQPGGPGRAEAHTLSNVNTSTAVQDPEEDEETRQYRLKIEEQKRLREEILKRKEMRRQMQAGVRKKELLDRLHSNPQNQAPAPSQSQAPPPQQPVPQPVPQPAQPQQRPMAPRQQAANQGTPLSSNGAPKNFRATPAVRTRIPSVTGTNEAPQTQAGISAQPPQRTQIRATPCPKTTPPFRLQALDQEPNGL</sequence>
<accession>A0A8C6UUQ7</accession>
<dbReference type="AlphaFoldDB" id="A0A8C6UUQ7"/>
<feature type="compositionally biased region" description="Basic and acidic residues" evidence="1">
    <location>
        <begin position="13"/>
        <end position="25"/>
    </location>
</feature>
<feature type="region of interest" description="Disordered" evidence="1">
    <location>
        <begin position="126"/>
        <end position="186"/>
    </location>
</feature>
<feature type="region of interest" description="Disordered" evidence="1">
    <location>
        <begin position="202"/>
        <end position="310"/>
    </location>
</feature>
<feature type="compositionally biased region" description="Pro residues" evidence="1">
    <location>
        <begin position="362"/>
        <end position="377"/>
    </location>
</feature>
<feature type="compositionally biased region" description="Polar residues" evidence="1">
    <location>
        <begin position="202"/>
        <end position="215"/>
    </location>
</feature>
<organism evidence="2 3">
    <name type="scientific">Neogobius melanostomus</name>
    <name type="common">round goby</name>
    <dbReference type="NCBI Taxonomy" id="47308"/>
    <lineage>
        <taxon>Eukaryota</taxon>
        <taxon>Metazoa</taxon>
        <taxon>Chordata</taxon>
        <taxon>Craniata</taxon>
        <taxon>Vertebrata</taxon>
        <taxon>Euteleostomi</taxon>
        <taxon>Actinopterygii</taxon>
        <taxon>Neopterygii</taxon>
        <taxon>Teleostei</taxon>
        <taxon>Neoteleostei</taxon>
        <taxon>Acanthomorphata</taxon>
        <taxon>Gobiaria</taxon>
        <taxon>Gobiiformes</taxon>
        <taxon>Gobioidei</taxon>
        <taxon>Gobiidae</taxon>
        <taxon>Benthophilinae</taxon>
        <taxon>Neogobiini</taxon>
        <taxon>Neogobius</taxon>
    </lineage>
</organism>
<dbReference type="InterPro" id="IPR039878">
    <property type="entry name" value="RBM33"/>
</dbReference>
<feature type="region of interest" description="Disordered" evidence="1">
    <location>
        <begin position="348"/>
        <end position="466"/>
    </location>
</feature>
<dbReference type="PANTHER" id="PTHR22014">
    <property type="entry name" value="RNA-BINDING PROTEIN 33"/>
    <property type="match status" value="1"/>
</dbReference>
<reference evidence="2" key="1">
    <citation type="submission" date="2025-08" db="UniProtKB">
        <authorList>
            <consortium name="Ensembl"/>
        </authorList>
    </citation>
    <scope>IDENTIFICATION</scope>
</reference>
<dbReference type="Proteomes" id="UP000694523">
    <property type="component" value="Unplaced"/>
</dbReference>
<feature type="compositionally biased region" description="Polar residues" evidence="1">
    <location>
        <begin position="40"/>
        <end position="50"/>
    </location>
</feature>
<dbReference type="PANTHER" id="PTHR22014:SF2">
    <property type="entry name" value="RNA-BINDING PROTEIN 33"/>
    <property type="match status" value="1"/>
</dbReference>
<feature type="compositionally biased region" description="Low complexity" evidence="1">
    <location>
        <begin position="265"/>
        <end position="275"/>
    </location>
</feature>
<dbReference type="GO" id="GO:0003723">
    <property type="term" value="F:RNA binding"/>
    <property type="evidence" value="ECO:0007669"/>
    <property type="project" value="TreeGrafter"/>
</dbReference>
<feature type="compositionally biased region" description="Polar residues" evidence="1">
    <location>
        <begin position="177"/>
        <end position="186"/>
    </location>
</feature>
<feature type="compositionally biased region" description="Low complexity" evidence="1">
    <location>
        <begin position="143"/>
        <end position="152"/>
    </location>
</feature>
<feature type="region of interest" description="Disordered" evidence="1">
    <location>
        <begin position="1"/>
        <end position="114"/>
    </location>
</feature>
<name>A0A8C6UUQ7_9GOBI</name>
<reference evidence="2" key="2">
    <citation type="submission" date="2025-09" db="UniProtKB">
        <authorList>
            <consortium name="Ensembl"/>
        </authorList>
    </citation>
    <scope>IDENTIFICATION</scope>
</reference>
<evidence type="ECO:0008006" key="4">
    <source>
        <dbReference type="Google" id="ProtNLM"/>
    </source>
</evidence>
<feature type="compositionally biased region" description="Polar residues" evidence="1">
    <location>
        <begin position="417"/>
        <end position="443"/>
    </location>
</feature>
<feature type="compositionally biased region" description="Low complexity" evidence="1">
    <location>
        <begin position="378"/>
        <end position="393"/>
    </location>
</feature>
<keyword evidence="3" id="KW-1185">Reference proteome</keyword>
<evidence type="ECO:0000313" key="2">
    <source>
        <dbReference type="Ensembl" id="ENSNMLP00000041555.1"/>
    </source>
</evidence>
<dbReference type="Ensembl" id="ENSNMLT00000046184.1">
    <property type="protein sequence ID" value="ENSNMLP00000041555.1"/>
    <property type="gene ID" value="ENSNMLG00000025428.1"/>
</dbReference>